<dbReference type="PANTHER" id="PTHR47505:SF1">
    <property type="entry name" value="DNA UTILIZATION PROTEIN YHGH"/>
    <property type="match status" value="1"/>
</dbReference>
<evidence type="ECO:0000313" key="5">
    <source>
        <dbReference type="Proteomes" id="UP001149140"/>
    </source>
</evidence>
<feature type="chain" id="PRO_5040987558" evidence="2">
    <location>
        <begin position="20"/>
        <end position="226"/>
    </location>
</feature>
<dbReference type="Gene3D" id="3.40.50.2020">
    <property type="match status" value="1"/>
</dbReference>
<dbReference type="Proteomes" id="UP001149140">
    <property type="component" value="Unassembled WGS sequence"/>
</dbReference>
<dbReference type="AlphaFoldDB" id="A0A9X3S714"/>
<dbReference type="SUPFAM" id="SSF53271">
    <property type="entry name" value="PRTase-like"/>
    <property type="match status" value="1"/>
</dbReference>
<sequence length="226" mass="24057">MSRWLAELVALLAPPGCLACGCALGRADERLCATCVRALPWLRPGCRRCGLPRHRGRTCPAARAAFPRAWAPVAYEGVSQRLVAALKFRGALVAGDLMAAHMAANLPVALRDPAIALVPVPAAPARRRRRGFDPARVLTLALARRIDQPFADCLVRADRTARQVGSSRRERRAPGRLLIRVRGTPPSLAILVDDVHTTGATLDASARALAAGGTTVVAAISYARTL</sequence>
<dbReference type="InterPro" id="IPR051910">
    <property type="entry name" value="ComF/GntX_DNA_util-trans"/>
</dbReference>
<organism evidence="4 5">
    <name type="scientific">Solirubrobacter ginsenosidimutans</name>
    <dbReference type="NCBI Taxonomy" id="490573"/>
    <lineage>
        <taxon>Bacteria</taxon>
        <taxon>Bacillati</taxon>
        <taxon>Actinomycetota</taxon>
        <taxon>Thermoleophilia</taxon>
        <taxon>Solirubrobacterales</taxon>
        <taxon>Solirubrobacteraceae</taxon>
        <taxon>Solirubrobacter</taxon>
    </lineage>
</organism>
<protein>
    <submittedName>
        <fullName evidence="4">Double zinc ribbon domain-containing protein</fullName>
    </submittedName>
</protein>
<evidence type="ECO:0000313" key="4">
    <source>
        <dbReference type="EMBL" id="MDA0167432.1"/>
    </source>
</evidence>
<proteinExistence type="inferred from homology"/>
<evidence type="ECO:0000256" key="1">
    <source>
        <dbReference type="ARBA" id="ARBA00008007"/>
    </source>
</evidence>
<reference evidence="4" key="1">
    <citation type="submission" date="2022-10" db="EMBL/GenBank/DDBJ databases">
        <title>The WGS of Solirubrobacter ginsenosidimutans DSM 21036.</title>
        <authorList>
            <person name="Jiang Z."/>
        </authorList>
    </citation>
    <scope>NUCLEOTIDE SEQUENCE</scope>
    <source>
        <strain evidence="4">DSM 21036</strain>
    </source>
</reference>
<evidence type="ECO:0000259" key="3">
    <source>
        <dbReference type="Pfam" id="PF18912"/>
    </source>
</evidence>
<feature type="signal peptide" evidence="2">
    <location>
        <begin position="1"/>
        <end position="19"/>
    </location>
</feature>
<dbReference type="PROSITE" id="PS51257">
    <property type="entry name" value="PROKAR_LIPOPROTEIN"/>
    <property type="match status" value="1"/>
</dbReference>
<name>A0A9X3S714_9ACTN</name>
<dbReference type="InterPro" id="IPR000836">
    <property type="entry name" value="PRTase_dom"/>
</dbReference>
<dbReference type="RefSeq" id="WP_270046749.1">
    <property type="nucleotide sequence ID" value="NZ_JAPDOD010000132.1"/>
</dbReference>
<gene>
    <name evidence="4" type="ORF">OM076_44650</name>
</gene>
<comment type="similarity">
    <text evidence="1">Belongs to the ComF/GntX family.</text>
</comment>
<dbReference type="EMBL" id="JAPDOD010000132">
    <property type="protein sequence ID" value="MDA0167432.1"/>
    <property type="molecule type" value="Genomic_DNA"/>
</dbReference>
<keyword evidence="5" id="KW-1185">Reference proteome</keyword>
<dbReference type="CDD" id="cd06223">
    <property type="entry name" value="PRTases_typeI"/>
    <property type="match status" value="1"/>
</dbReference>
<evidence type="ECO:0000256" key="2">
    <source>
        <dbReference type="SAM" id="SignalP"/>
    </source>
</evidence>
<dbReference type="PANTHER" id="PTHR47505">
    <property type="entry name" value="DNA UTILIZATION PROTEIN YHGH"/>
    <property type="match status" value="1"/>
</dbReference>
<dbReference type="InterPro" id="IPR044005">
    <property type="entry name" value="DZR_2"/>
</dbReference>
<keyword evidence="2" id="KW-0732">Signal</keyword>
<feature type="domain" description="Double zinc ribbon" evidence="3">
    <location>
        <begin position="9"/>
        <end position="61"/>
    </location>
</feature>
<dbReference type="Pfam" id="PF18912">
    <property type="entry name" value="DZR_2"/>
    <property type="match status" value="1"/>
</dbReference>
<comment type="caution">
    <text evidence="4">The sequence shown here is derived from an EMBL/GenBank/DDBJ whole genome shotgun (WGS) entry which is preliminary data.</text>
</comment>
<dbReference type="InterPro" id="IPR029057">
    <property type="entry name" value="PRTase-like"/>
</dbReference>
<accession>A0A9X3S714</accession>